<dbReference type="EMBL" id="LGRX02030310">
    <property type="protein sequence ID" value="KAK3245832.1"/>
    <property type="molecule type" value="Genomic_DNA"/>
</dbReference>
<dbReference type="AlphaFoldDB" id="A0AAE0C1Z0"/>
<protein>
    <submittedName>
        <fullName evidence="1">Uncharacterized protein</fullName>
    </submittedName>
</protein>
<name>A0AAE0C1Z0_9CHLO</name>
<keyword evidence="3" id="KW-1185">Reference proteome</keyword>
<gene>
    <name evidence="2" type="ORF">CYMTET_41321</name>
    <name evidence="1" type="ORF">CYMTET_44653</name>
</gene>
<evidence type="ECO:0000313" key="3">
    <source>
        <dbReference type="Proteomes" id="UP001190700"/>
    </source>
</evidence>
<reference evidence="1" key="2">
    <citation type="submission" date="2023-06" db="EMBL/GenBank/DDBJ databases">
        <title>Long-read-based genome assembly of the green algal bacterivore Cymbomonas tetramitiformis.</title>
        <authorList>
            <person name="Gyaltshen Y."/>
            <person name="Rozenberg A."/>
            <person name="Paasch A."/>
            <person name="Burns J.A."/>
            <person name="Warring S."/>
            <person name="Larson R."/>
            <person name="Maurer-Alcala X."/>
            <person name="Dacks J."/>
            <person name="Kim E."/>
        </authorList>
    </citation>
    <scope>NUCLEOTIDE SEQUENCE</scope>
    <source>
        <strain evidence="1">PLY_AMNH</strain>
    </source>
</reference>
<evidence type="ECO:0000313" key="2">
    <source>
        <dbReference type="EMBL" id="KAK3249245.1"/>
    </source>
</evidence>
<evidence type="ECO:0000313" key="1">
    <source>
        <dbReference type="EMBL" id="KAK3245832.1"/>
    </source>
</evidence>
<reference evidence="1 3" key="1">
    <citation type="journal article" date="2015" name="Genome Biol. Evol.">
        <title>Comparative Genomics of a Bacterivorous Green Alga Reveals Evolutionary Causalities and Consequences of Phago-Mixotrophic Mode of Nutrition.</title>
        <authorList>
            <person name="Burns J.A."/>
            <person name="Paasch A."/>
            <person name="Narechania A."/>
            <person name="Kim E."/>
        </authorList>
    </citation>
    <scope>NUCLEOTIDE SEQUENCE [LARGE SCALE GENOMIC DNA]</scope>
    <source>
        <strain evidence="1">PLY_AMNH</strain>
    </source>
</reference>
<comment type="caution">
    <text evidence="1">The sequence shown here is derived from an EMBL/GenBank/DDBJ whole genome shotgun (WGS) entry which is preliminary data.</text>
</comment>
<dbReference type="Proteomes" id="UP001190700">
    <property type="component" value="Unassembled WGS sequence"/>
</dbReference>
<dbReference type="EMBL" id="LGRX02027503">
    <property type="protein sequence ID" value="KAK3249245.1"/>
    <property type="molecule type" value="Genomic_DNA"/>
</dbReference>
<organism evidence="1 3">
    <name type="scientific">Cymbomonas tetramitiformis</name>
    <dbReference type="NCBI Taxonomy" id="36881"/>
    <lineage>
        <taxon>Eukaryota</taxon>
        <taxon>Viridiplantae</taxon>
        <taxon>Chlorophyta</taxon>
        <taxon>Pyramimonadophyceae</taxon>
        <taxon>Pyramimonadales</taxon>
        <taxon>Pyramimonadaceae</taxon>
        <taxon>Cymbomonas</taxon>
    </lineage>
</organism>
<proteinExistence type="predicted"/>
<accession>A0AAE0C1Z0</accession>
<sequence>MSVSRVSSCTTLSADVCESADASRGCVLLRSLRDSPRGYCRARTRGGRACGICATNSTDLYMHVHEAGRDAAKSLDHVVCGSCVRTRVVNGLLQPFARPEKTTATQADFEDIRYVCPLSGEAIVLSDSVAREILSHDRALGIEMRVLNRLVELKLQERMETVASMIRDGSYDVSHIANNQEVATIDKWFHHFKALRSLVNTIFDTHIQAVDFDVHSHILNCLYDIAASDVSGTRRSFRVNLSEKTSDLGDPGTVSIVHSLLEVEPPSDLKMVPHVQNFMNAGFVYLKYVYTGRFNIKRVSTRRKCSDIFDPPFYVDLIPESFSTLCLGDKVAIELTSALSLDDSSMIHVYSLSIVIKDAVMTRDASNEYVVTNFCRLKLKVQNKSRARSKSGAVVVTTQWSSQTNVELLVGETYVIRLAVDDSRLRRKVKRHDASQKVITMTIPKALDGFPMHVDNDLKIGLHLGSTLRALAPYTWIGRDLAMFGQDRYYEHEKVVGIEAADVAAHLHKPIKLEHGQSLRVLLYDRPPCDARGQNEAPIERVDLLETGTAYVLKHKGVGSIHHPGQRYDRVVIPEDLSVKHVKVQTSIFEDGYMVNTKPKQWYLQVQILHDGRVCLLNNVQRSADGAVYAWAVYTPNTFQASLHLVHDYRFKSENQIAEWRSLSTEIPEIWNRRLRKYEVYNSSKVFENHLDSNKLFTACGDAVYRSTCRTGDRQHTHRAMYVRFVVTSRTG</sequence>